<keyword evidence="8" id="KW-1185">Reference proteome</keyword>
<dbReference type="CDD" id="cd00165">
    <property type="entry name" value="S4"/>
    <property type="match status" value="1"/>
</dbReference>
<comment type="caution">
    <text evidence="7">The sequence shown here is derived from an EMBL/GenBank/DDBJ whole genome shotgun (WGS) entry which is preliminary data.</text>
</comment>
<feature type="compositionally biased region" description="Basic and acidic residues" evidence="5">
    <location>
        <begin position="80"/>
        <end position="105"/>
    </location>
</feature>
<dbReference type="OrthoDB" id="9797176at2"/>
<dbReference type="InterPro" id="IPR002942">
    <property type="entry name" value="S4_RNA-bd"/>
</dbReference>
<keyword evidence="3" id="KW-0238">DNA-binding</keyword>
<name>A0A3N6WK86_9ACTN</name>
<dbReference type="GO" id="GO:0043023">
    <property type="term" value="F:ribosomal large subunit binding"/>
    <property type="evidence" value="ECO:0007669"/>
    <property type="project" value="InterPro"/>
</dbReference>
<dbReference type="InterPro" id="IPR025708">
    <property type="entry name" value="HSP15"/>
</dbReference>
<evidence type="ECO:0000313" key="8">
    <source>
        <dbReference type="Proteomes" id="UP000275225"/>
    </source>
</evidence>
<reference evidence="7 8" key="1">
    <citation type="submission" date="2018-11" db="EMBL/GenBank/DDBJ databases">
        <authorList>
            <person name="Li F."/>
        </authorList>
    </citation>
    <scope>NUCLEOTIDE SEQUENCE [LARGE SCALE GENOMIC DNA]</scope>
    <source>
        <strain evidence="7 8">YS17T</strain>
    </source>
</reference>
<dbReference type="EMBL" id="RQJX01000011">
    <property type="protein sequence ID" value="RQN07720.1"/>
    <property type="molecule type" value="Genomic_DNA"/>
</dbReference>
<protein>
    <submittedName>
        <fullName evidence="7">RNA-binding S4 domain-containing protein</fullName>
    </submittedName>
</protein>
<gene>
    <name evidence="7" type="ORF">EHW97_09495</name>
</gene>
<dbReference type="PROSITE" id="PS50889">
    <property type="entry name" value="S4"/>
    <property type="match status" value="1"/>
</dbReference>
<organism evidence="7 8">
    <name type="scientific">Aeromicrobium camelliae</name>
    <dbReference type="NCBI Taxonomy" id="1538144"/>
    <lineage>
        <taxon>Bacteria</taxon>
        <taxon>Bacillati</taxon>
        <taxon>Actinomycetota</taxon>
        <taxon>Actinomycetes</taxon>
        <taxon>Propionibacteriales</taxon>
        <taxon>Nocardioidaceae</taxon>
        <taxon>Aeromicrobium</taxon>
    </lineage>
</organism>
<dbReference type="Pfam" id="PF01479">
    <property type="entry name" value="S4"/>
    <property type="match status" value="1"/>
</dbReference>
<dbReference type="GO" id="GO:0003677">
    <property type="term" value="F:DNA binding"/>
    <property type="evidence" value="ECO:0007669"/>
    <property type="project" value="UniProtKB-KW"/>
</dbReference>
<feature type="compositionally biased region" description="Basic residues" evidence="5">
    <location>
        <begin position="108"/>
        <end position="122"/>
    </location>
</feature>
<comment type="similarity">
    <text evidence="1">Belongs to the HSP15 family.</text>
</comment>
<evidence type="ECO:0000313" key="7">
    <source>
        <dbReference type="EMBL" id="RQN07720.1"/>
    </source>
</evidence>
<dbReference type="SMART" id="SM00363">
    <property type="entry name" value="S4"/>
    <property type="match status" value="1"/>
</dbReference>
<keyword evidence="2 4" id="KW-0694">RNA-binding</keyword>
<dbReference type="Proteomes" id="UP000275225">
    <property type="component" value="Unassembled WGS sequence"/>
</dbReference>
<dbReference type="SUPFAM" id="SSF55174">
    <property type="entry name" value="Alpha-L RNA-binding motif"/>
    <property type="match status" value="1"/>
</dbReference>
<sequence>MEASSVRVDVWVWAVRLFPSRNAAATACKGGKVHVNGRRAKPAQPVHVGDKIEVTAPSGERVAVVTKLLNRRVGAAVARECYEDHSPPPPPREYRIAMPQRDRGAGRPTKKDRRALGRLRGY</sequence>
<feature type="domain" description="RNA-binding S4" evidence="6">
    <location>
        <begin position="6"/>
        <end position="70"/>
    </location>
</feature>
<dbReference type="InterPro" id="IPR036986">
    <property type="entry name" value="S4_RNA-bd_sf"/>
</dbReference>
<proteinExistence type="inferred from homology"/>
<accession>A0A3N6WK86</accession>
<evidence type="ECO:0000256" key="2">
    <source>
        <dbReference type="ARBA" id="ARBA00022884"/>
    </source>
</evidence>
<dbReference type="GO" id="GO:0003727">
    <property type="term" value="F:single-stranded RNA binding"/>
    <property type="evidence" value="ECO:0007669"/>
    <property type="project" value="InterPro"/>
</dbReference>
<dbReference type="PIRSF" id="PIRSF016821">
    <property type="entry name" value="HSP15"/>
    <property type="match status" value="1"/>
</dbReference>
<dbReference type="Gene3D" id="3.10.290.10">
    <property type="entry name" value="RNA-binding S4 domain"/>
    <property type="match status" value="1"/>
</dbReference>
<evidence type="ECO:0000256" key="1">
    <source>
        <dbReference type="ARBA" id="ARBA00008396"/>
    </source>
</evidence>
<dbReference type="GO" id="GO:0034605">
    <property type="term" value="P:cellular response to heat"/>
    <property type="evidence" value="ECO:0007669"/>
    <property type="project" value="InterPro"/>
</dbReference>
<evidence type="ECO:0000256" key="5">
    <source>
        <dbReference type="SAM" id="MobiDB-lite"/>
    </source>
</evidence>
<evidence type="ECO:0000256" key="4">
    <source>
        <dbReference type="PROSITE-ProRule" id="PRU00182"/>
    </source>
</evidence>
<evidence type="ECO:0000256" key="3">
    <source>
        <dbReference type="ARBA" id="ARBA00023125"/>
    </source>
</evidence>
<evidence type="ECO:0000259" key="6">
    <source>
        <dbReference type="SMART" id="SM00363"/>
    </source>
</evidence>
<dbReference type="AlphaFoldDB" id="A0A3N6WK86"/>
<feature type="region of interest" description="Disordered" evidence="5">
    <location>
        <begin position="80"/>
        <end position="122"/>
    </location>
</feature>
<dbReference type="RefSeq" id="WP_124236928.1">
    <property type="nucleotide sequence ID" value="NZ_JBHUFI010000002.1"/>
</dbReference>